<dbReference type="EMBL" id="JASCZI010031257">
    <property type="protein sequence ID" value="MED6126352.1"/>
    <property type="molecule type" value="Genomic_DNA"/>
</dbReference>
<keyword evidence="3" id="KW-1185">Reference proteome</keyword>
<gene>
    <name evidence="2" type="ORF">PIB30_077609</name>
</gene>
<accession>A0ABU6RQK8</accession>
<evidence type="ECO:0000313" key="3">
    <source>
        <dbReference type="Proteomes" id="UP001341840"/>
    </source>
</evidence>
<comment type="caution">
    <text evidence="2">The sequence shown here is derived from an EMBL/GenBank/DDBJ whole genome shotgun (WGS) entry which is preliminary data.</text>
</comment>
<organism evidence="2 3">
    <name type="scientific">Stylosanthes scabra</name>
    <dbReference type="NCBI Taxonomy" id="79078"/>
    <lineage>
        <taxon>Eukaryota</taxon>
        <taxon>Viridiplantae</taxon>
        <taxon>Streptophyta</taxon>
        <taxon>Embryophyta</taxon>
        <taxon>Tracheophyta</taxon>
        <taxon>Spermatophyta</taxon>
        <taxon>Magnoliopsida</taxon>
        <taxon>eudicotyledons</taxon>
        <taxon>Gunneridae</taxon>
        <taxon>Pentapetalae</taxon>
        <taxon>rosids</taxon>
        <taxon>fabids</taxon>
        <taxon>Fabales</taxon>
        <taxon>Fabaceae</taxon>
        <taxon>Papilionoideae</taxon>
        <taxon>50 kb inversion clade</taxon>
        <taxon>dalbergioids sensu lato</taxon>
        <taxon>Dalbergieae</taxon>
        <taxon>Pterocarpus clade</taxon>
        <taxon>Stylosanthes</taxon>
    </lineage>
</organism>
<feature type="domain" description="JAB1/MPN/MOV34 metalloenzyme" evidence="1">
    <location>
        <begin position="18"/>
        <end position="67"/>
    </location>
</feature>
<dbReference type="InterPro" id="IPR000555">
    <property type="entry name" value="JAMM/MPN+_dom"/>
</dbReference>
<dbReference type="Pfam" id="PF01398">
    <property type="entry name" value="JAB"/>
    <property type="match status" value="1"/>
</dbReference>
<name>A0ABU6RQK8_9FABA</name>
<sequence length="100" mass="11669">MNEDEDYSNKENDWISRQKNVALDIEYHHNMLISHQKVYPRKVIVGWYPTDLGVPGGSALIQEFYSKEATMIEVEQDGYKYMNGEAFIFFSPCVIRCVLN</sequence>
<dbReference type="Gene3D" id="3.40.140.10">
    <property type="entry name" value="Cytidine Deaminase, domain 2"/>
    <property type="match status" value="1"/>
</dbReference>
<evidence type="ECO:0000313" key="2">
    <source>
        <dbReference type="EMBL" id="MED6126352.1"/>
    </source>
</evidence>
<protein>
    <recommendedName>
        <fullName evidence="1">JAB1/MPN/MOV34 metalloenzyme domain-containing protein</fullName>
    </recommendedName>
</protein>
<reference evidence="2 3" key="1">
    <citation type="journal article" date="2023" name="Plants (Basel)">
        <title>Bridging the Gap: Combining Genomics and Transcriptomics Approaches to Understand Stylosanthes scabra, an Orphan Legume from the Brazilian Caatinga.</title>
        <authorList>
            <person name="Ferreira-Neto J.R.C."/>
            <person name="da Silva M.D."/>
            <person name="Binneck E."/>
            <person name="de Melo N.F."/>
            <person name="da Silva R.H."/>
            <person name="de Melo A.L.T.M."/>
            <person name="Pandolfi V."/>
            <person name="Bustamante F.O."/>
            <person name="Brasileiro-Vidal A.C."/>
            <person name="Benko-Iseppon A.M."/>
        </authorList>
    </citation>
    <scope>NUCLEOTIDE SEQUENCE [LARGE SCALE GENOMIC DNA]</scope>
    <source>
        <tissue evidence="2">Leaves</tissue>
    </source>
</reference>
<evidence type="ECO:0000259" key="1">
    <source>
        <dbReference type="Pfam" id="PF01398"/>
    </source>
</evidence>
<proteinExistence type="predicted"/>
<dbReference type="Proteomes" id="UP001341840">
    <property type="component" value="Unassembled WGS sequence"/>
</dbReference>